<sequence length="785" mass="90205">MATARWTHNEMMSRVEKYSFHDFTFWHRFSILYVSEYRDMTRRRTRSKAQVLHEEQIHHDDQLIAEDPEMHVEGHPYEQMDEQHIQMTEEHIDVDGEEAPIAVDDDQPPLLMPQKEPPIDDEEYVAVEEPEASYIEVAEGDAYGNHKFLNFESDELVSEEGYYLEDGTTIKTDYDEVGADQTVCCGMCGEVMSYDILMNHHIPTAHPEIMAEGAPDFEEVSYDAWLRDRGTGYDEHGNYISMPRQTRPLRRVSQIRVKTSVMSLEELESSLKKKMVEKLGRAVPVTLVDKQHARCGYCHAVVSLNKKFEIVHLVRHFNAWHPSAHKCAGLWGTVDFPNGPSFAKPLSANDFAVIDTLLGAHDNLQCIWCGMFMDGAAVGMHFHEVHPDEIEVPKCNLCLQEVLINARLTERYGDNFQVVMPDERHYQCNKYNTKHSSEAALEKSIIKHLQREQNDGEPLPDDDEEEEEEVEEYSTVNAYSNSRMAFGRRSKPKRHFVMPKLRQAVPDNSEFIEPVDECHWRCKLCQKDILAAVISAGTIRHYREAHPERLSDCQMELCKTRLYRLSNACMEFLGPSEIECLICHMTYPLHKPFNMCRAVRHLKAKHPQQMPEYEGAPMKTDQPPSKKRRTAKRPPDLSNRYMIKDEVILSSLREKFNAPFTKVLNLKSEEGHPIYLLVNGPCHIDQSAIEQVLQQVEASNPVFEEGEPYVVQYSQVEDDVPTSEELDDTQIKHEVPDAEEVPMPETANNAEVFAHVNDKNGTEINEEAPVESDVANSPPENQENK</sequence>
<protein>
    <submittedName>
        <fullName evidence="2">C2H2-type domain-containing protein</fullName>
    </submittedName>
</protein>
<dbReference type="Proteomes" id="UP000887576">
    <property type="component" value="Unplaced"/>
</dbReference>
<evidence type="ECO:0000313" key="2">
    <source>
        <dbReference type="WBParaSite" id="JU765_v2.g4345.t1"/>
    </source>
</evidence>
<proteinExistence type="predicted"/>
<name>A0AC34R802_9BILA</name>
<dbReference type="WBParaSite" id="JU765_v2.g4345.t1">
    <property type="protein sequence ID" value="JU765_v2.g4345.t1"/>
    <property type="gene ID" value="JU765_v2.g4345"/>
</dbReference>
<evidence type="ECO:0000313" key="1">
    <source>
        <dbReference type="Proteomes" id="UP000887576"/>
    </source>
</evidence>
<reference evidence="2" key="1">
    <citation type="submission" date="2022-11" db="UniProtKB">
        <authorList>
            <consortium name="WormBaseParasite"/>
        </authorList>
    </citation>
    <scope>IDENTIFICATION</scope>
</reference>
<accession>A0AC34R802</accession>
<organism evidence="1 2">
    <name type="scientific">Panagrolaimus sp. JU765</name>
    <dbReference type="NCBI Taxonomy" id="591449"/>
    <lineage>
        <taxon>Eukaryota</taxon>
        <taxon>Metazoa</taxon>
        <taxon>Ecdysozoa</taxon>
        <taxon>Nematoda</taxon>
        <taxon>Chromadorea</taxon>
        <taxon>Rhabditida</taxon>
        <taxon>Tylenchina</taxon>
        <taxon>Panagrolaimomorpha</taxon>
        <taxon>Panagrolaimoidea</taxon>
        <taxon>Panagrolaimidae</taxon>
        <taxon>Panagrolaimus</taxon>
    </lineage>
</organism>